<dbReference type="Araport" id="AT3G25740"/>
<evidence type="ECO:0007829" key="6">
    <source>
        <dbReference type="PeptideAtlas" id="A0A178VHY7"/>
    </source>
</evidence>
<evidence type="ECO:0000313" key="4">
    <source>
        <dbReference type="Proteomes" id="UP000006548"/>
    </source>
</evidence>
<evidence type="ECO:0000313" key="2">
    <source>
        <dbReference type="Araport" id="AT3G25740"/>
    </source>
</evidence>
<dbReference type="AlphaFoldDB" id="A0A178VHY7"/>
<evidence type="ECO:0000259" key="1">
    <source>
        <dbReference type="Pfam" id="PF00557"/>
    </source>
</evidence>
<dbReference type="ExpressionAtlas" id="A0A178VHY7">
    <property type="expression patterns" value="baseline and differential"/>
</dbReference>
<organism evidence="3 4">
    <name type="scientific">Arabidopsis thaliana</name>
    <name type="common">Mouse-ear cress</name>
    <dbReference type="NCBI Taxonomy" id="3702"/>
    <lineage>
        <taxon>Eukaryota</taxon>
        <taxon>Viridiplantae</taxon>
        <taxon>Streptophyta</taxon>
        <taxon>Embryophyta</taxon>
        <taxon>Tracheophyta</taxon>
        <taxon>Spermatophyta</taxon>
        <taxon>Magnoliopsida</taxon>
        <taxon>eudicotyledons</taxon>
        <taxon>Gunneridae</taxon>
        <taxon>Pentapetalae</taxon>
        <taxon>rosids</taxon>
        <taxon>malvids</taxon>
        <taxon>Brassicales</taxon>
        <taxon>Brassicaceae</taxon>
        <taxon>Camelineae</taxon>
        <taxon>Arabidopsis</taxon>
    </lineage>
</organism>
<dbReference type="TAIR" id="AT3G25740">
    <property type="gene designation" value="MAP1B"/>
</dbReference>
<dbReference type="EMBL" id="CP002686">
    <property type="protein sequence ID" value="ANM64791.1"/>
    <property type="molecule type" value="Genomic_DNA"/>
</dbReference>
<accession>A0A178VHY7</accession>
<sequence length="254" mass="28842">MLQKISQSISLCNGDQFKPLIYLAGAPTNFISSPLSGKKKSSSLRIKRIQQLQSTLEDRINPPLVCGTVSPRLSVPDHILKPLYVESSKVPEISSELQIPDSIGIVKMKKACELAARVLDYAGTLVRPFVTTDEIDKAVHQMVIEFGAYPSPLGYGGFPKSVCTSVNECMFHGIPDSRPLQVWSSMRILFCSIYVTPRFQEYGGACGEVYNISLINNFLYSEWRYYKHRCCGLLGWVSWRYVKDFLMWRRQWKP</sequence>
<protein>
    <submittedName>
        <fullName evidence="3">Methionine aminopeptidase 1C</fullName>
    </submittedName>
</protein>
<dbReference type="RefSeq" id="NP_001326796.1">
    <property type="nucleotide sequence ID" value="NM_001338764.1"/>
</dbReference>
<keyword evidence="3" id="KW-0031">Aminopeptidase</keyword>
<dbReference type="Proteomes" id="UP000006548">
    <property type="component" value="Chromosome 3"/>
</dbReference>
<dbReference type="GO" id="GO:0004177">
    <property type="term" value="F:aminopeptidase activity"/>
    <property type="evidence" value="ECO:0007669"/>
    <property type="project" value="UniProtKB-KW"/>
</dbReference>
<keyword evidence="4" id="KW-1185">Reference proteome</keyword>
<dbReference type="PANTHER" id="PTHR43330:SF21">
    <property type="entry name" value="METHIONINE AMINOPEPTIDASE 1C, CHLOROPLASTIC_MITOCHONDRIAL"/>
    <property type="match status" value="1"/>
</dbReference>
<dbReference type="Pfam" id="PF00557">
    <property type="entry name" value="Peptidase_M24"/>
    <property type="match status" value="1"/>
</dbReference>
<dbReference type="ProteomicsDB" id="195493"/>
<feature type="domain" description="Peptidase M24" evidence="1">
    <location>
        <begin position="107"/>
        <end position="181"/>
    </location>
</feature>
<keyword evidence="6 7" id="KW-1267">Proteomics identification</keyword>
<proteinExistence type="evidence at protein level"/>
<evidence type="ECO:0000313" key="3">
    <source>
        <dbReference type="EMBL" id="ANM64791.1"/>
    </source>
</evidence>
<evidence type="ECO:0007829" key="7">
    <source>
        <dbReference type="ProteomicsDB" id="A0A178VHY7"/>
    </source>
</evidence>
<dbReference type="InterPro" id="IPR000994">
    <property type="entry name" value="Pept_M24"/>
</dbReference>
<keyword evidence="3" id="KW-0378">Hydrolase</keyword>
<name>A0A178VHY7_ARATH</name>
<dbReference type="GeneID" id="822165"/>
<reference evidence="4" key="2">
    <citation type="journal article" date="2017" name="Plant J.">
        <title>Araport11: a complete reannotation of the Arabidopsis thaliana reference genome.</title>
        <authorList>
            <person name="Cheng C.Y."/>
            <person name="Krishnakumar V."/>
            <person name="Chan A.P."/>
            <person name="Thibaud-Nissen F."/>
            <person name="Schobel S."/>
            <person name="Town C.D."/>
        </authorList>
    </citation>
    <scope>GENOME REANNOTATION</scope>
    <source>
        <strain evidence="4">cv. Columbia</strain>
    </source>
</reference>
<dbReference type="PANTHER" id="PTHR43330">
    <property type="entry name" value="METHIONINE AMINOPEPTIDASE"/>
    <property type="match status" value="1"/>
</dbReference>
<dbReference type="SMR" id="A0A178VHY7"/>
<accession>A0A1I9LQD3</accession>
<evidence type="ECO:0000313" key="5">
    <source>
        <dbReference type="TAIR" id="AT3G25740"/>
    </source>
</evidence>
<dbReference type="Gene3D" id="3.90.230.10">
    <property type="entry name" value="Creatinase/methionine aminopeptidase superfamily"/>
    <property type="match status" value="1"/>
</dbReference>
<dbReference type="SUPFAM" id="SSF55920">
    <property type="entry name" value="Creatinase/aminopeptidase"/>
    <property type="match status" value="1"/>
</dbReference>
<keyword evidence="3" id="KW-0645">Protease</keyword>
<dbReference type="InterPro" id="IPR036005">
    <property type="entry name" value="Creatinase/aminopeptidase-like"/>
</dbReference>
<gene>
    <name evidence="3 5" type="primary">MAP1B</name>
    <name evidence="3" type="synonym">MAP1C</name>
    <name evidence="3" type="synonym">METHIONINE AMINOPEPTIDASE 1C</name>
    <name evidence="3" type="synonym">methionine aminopeptidase 1C</name>
    <name evidence="2 3" type="ordered locus">At3g25740</name>
</gene>
<reference evidence="3 4" key="1">
    <citation type="journal article" date="2000" name="Nature">
        <title>Sequence and analysis of chromosome 3 of the plant Arabidopsis thaliana.</title>
        <authorList>
            <consortium name="European Union Chromosome 3 Arabidopsis Sequencing Consortium"/>
            <consortium name="Institute for Genomic Research"/>
            <consortium name="Kazusa DNA Research Institute"/>
            <person name="Salanoubat M."/>
            <person name="Lemcke K."/>
            <person name="Rieger M."/>
            <person name="Ansorge W."/>
            <person name="Unseld M."/>
            <person name="Fartmann B."/>
            <person name="Valle G."/>
            <person name="Blocker H."/>
            <person name="Perez-Alonso M."/>
            <person name="Obermaier B."/>
            <person name="Delseny M."/>
            <person name="Boutry M."/>
            <person name="Grivell L.A."/>
            <person name="Mache R."/>
            <person name="Puigdomenech P."/>
            <person name="De Simone V."/>
            <person name="Choisne N."/>
            <person name="Artiguenave F."/>
            <person name="Robert C."/>
            <person name="Brottier P."/>
            <person name="Wincker P."/>
            <person name="Cattolico L."/>
            <person name="Weissenbach J."/>
            <person name="Saurin W."/>
            <person name="Quetier F."/>
            <person name="Schafer M."/>
            <person name="Muller-Auer S."/>
            <person name="Gabel C."/>
            <person name="Fuchs M."/>
            <person name="Benes V."/>
            <person name="Wurmbach E."/>
            <person name="Drzonek H."/>
            <person name="Erfle H."/>
            <person name="Jordan N."/>
            <person name="Bangert S."/>
            <person name="Wiedelmann R."/>
            <person name="Kranz H."/>
            <person name="Voss H."/>
            <person name="Holland R."/>
            <person name="Brandt P."/>
            <person name="Nyakatura G."/>
            <person name="Vezzi A."/>
            <person name="D'Angelo M."/>
            <person name="Pallavicini A."/>
            <person name="Toppo S."/>
            <person name="Simionati B."/>
            <person name="Conrad A."/>
            <person name="Hornischer K."/>
            <person name="Kauer G."/>
            <person name="Lohnert T.H."/>
            <person name="Nordsiek G."/>
            <person name="Reichelt J."/>
            <person name="Scharfe M."/>
            <person name="Schon O."/>
            <person name="Bargues M."/>
            <person name="Terol J."/>
            <person name="Climent J."/>
            <person name="Navarro P."/>
            <person name="Collado C."/>
            <person name="Perez-Perez A."/>
            <person name="Ottenwalder B."/>
            <person name="Duchemin D."/>
            <person name="Cooke R."/>
            <person name="Laudie M."/>
            <person name="Berger-Llauro C."/>
            <person name="Purnelle B."/>
            <person name="Masuy D."/>
            <person name="de Haan M."/>
            <person name="Maarse A.C."/>
            <person name="Alcaraz J.P."/>
            <person name="Cottet A."/>
            <person name="Casacuberta E."/>
            <person name="Monfort A."/>
            <person name="Argiriou A."/>
            <person name="flores M."/>
            <person name="Liguori R."/>
            <person name="Vitale D."/>
            <person name="Mannhaupt G."/>
            <person name="Haase D."/>
            <person name="Schoof H."/>
            <person name="Rudd S."/>
            <person name="Zaccaria P."/>
            <person name="Mewes H.W."/>
            <person name="Mayer K.F."/>
            <person name="Kaul S."/>
            <person name="Town C.D."/>
            <person name="Koo H.L."/>
            <person name="Tallon L.J."/>
            <person name="Jenkins J."/>
            <person name="Rooney T."/>
            <person name="Rizzo M."/>
            <person name="Walts A."/>
            <person name="Utterback T."/>
            <person name="Fujii C.Y."/>
            <person name="Shea T.P."/>
            <person name="Creasy T.H."/>
            <person name="Haas B."/>
            <person name="Maiti R."/>
            <person name="Wu D."/>
            <person name="Peterson J."/>
            <person name="Van Aken S."/>
            <person name="Pai G."/>
            <person name="Militscher J."/>
            <person name="Sellers P."/>
            <person name="Gill J.E."/>
            <person name="Feldblyum T.V."/>
            <person name="Preuss D."/>
            <person name="Lin X."/>
            <person name="Nierman W.C."/>
            <person name="Salzberg S.L."/>
            <person name="White O."/>
            <person name="Venter J.C."/>
            <person name="Fraser C.M."/>
            <person name="Kaneko T."/>
            <person name="Nakamura Y."/>
            <person name="Sato S."/>
            <person name="Kato T."/>
            <person name="Asamizu E."/>
            <person name="Sasamoto S."/>
            <person name="Kimura T."/>
            <person name="Idesawa K."/>
            <person name="Kawashima K."/>
            <person name="Kishida Y."/>
            <person name="Kiyokawa C."/>
            <person name="Kohara M."/>
            <person name="Matsumoto M."/>
            <person name="Matsuno A."/>
            <person name="Muraki A."/>
            <person name="Nakayama S."/>
            <person name="Nakazaki N."/>
            <person name="Shinpo S."/>
            <person name="Takeuchi C."/>
            <person name="Wada T."/>
            <person name="Watanabe A."/>
            <person name="Yamada M."/>
            <person name="Yasuda M."/>
            <person name="Tabata S."/>
        </authorList>
    </citation>
    <scope>NUCLEOTIDE SEQUENCE [LARGE SCALE GENOMIC DNA]</scope>
    <source>
        <strain evidence="4">cv. Columbia</strain>
    </source>
</reference>